<dbReference type="OrthoDB" id="5373183at2"/>
<dbReference type="Gene3D" id="3.30.1130.10">
    <property type="match status" value="1"/>
</dbReference>
<dbReference type="InterPro" id="IPR006157">
    <property type="entry name" value="FolB_dom"/>
</dbReference>
<dbReference type="GeneID" id="93090104"/>
<proteinExistence type="predicted"/>
<protein>
    <submittedName>
        <fullName evidence="2">Dihydroneopterin aldolase</fullName>
        <ecNumber evidence="2">4.1.2.25</ecNumber>
    </submittedName>
</protein>
<accession>A0A381DKL0</accession>
<dbReference type="RefSeq" id="WP_089181996.1">
    <property type="nucleotide sequence ID" value="NZ_CP043427.1"/>
</dbReference>
<evidence type="ECO:0000259" key="1">
    <source>
        <dbReference type="SMART" id="SM00905"/>
    </source>
</evidence>
<name>A0A381DKL0_9BACT</name>
<sequence>MKTIIKDFEFKTIIGCLEFEREHKQIITLDIEYQSDDIIDYRLVMQEIELIYKNGKFEFVEESIKVTFEKLKLKFPNLISVKIRVIKPQALKNCKVGAMDEIVY</sequence>
<organism evidence="2 3">
    <name type="scientific">Campylobacter sputorum subsp. sputorum</name>
    <dbReference type="NCBI Taxonomy" id="32024"/>
    <lineage>
        <taxon>Bacteria</taxon>
        <taxon>Pseudomonadati</taxon>
        <taxon>Campylobacterota</taxon>
        <taxon>Epsilonproteobacteria</taxon>
        <taxon>Campylobacterales</taxon>
        <taxon>Campylobacteraceae</taxon>
        <taxon>Campylobacter</taxon>
    </lineage>
</organism>
<dbReference type="InterPro" id="IPR043133">
    <property type="entry name" value="GTP-CH-I_C/QueF"/>
</dbReference>
<dbReference type="EMBL" id="UFVD01000001">
    <property type="protein sequence ID" value="SUX11242.1"/>
    <property type="molecule type" value="Genomic_DNA"/>
</dbReference>
<dbReference type="SUPFAM" id="SSF55620">
    <property type="entry name" value="Tetrahydrobiopterin biosynthesis enzymes-like"/>
    <property type="match status" value="1"/>
</dbReference>
<keyword evidence="2" id="KW-0456">Lyase</keyword>
<gene>
    <name evidence="2" type="primary">folB</name>
    <name evidence="2" type="ORF">NCTC12475_01458</name>
</gene>
<evidence type="ECO:0000313" key="2">
    <source>
        <dbReference type="EMBL" id="SUX11242.1"/>
    </source>
</evidence>
<dbReference type="Pfam" id="PF02152">
    <property type="entry name" value="FolB"/>
    <property type="match status" value="1"/>
</dbReference>
<reference evidence="2 3" key="1">
    <citation type="submission" date="2018-06" db="EMBL/GenBank/DDBJ databases">
        <authorList>
            <consortium name="Pathogen Informatics"/>
            <person name="Doyle S."/>
        </authorList>
    </citation>
    <scope>NUCLEOTIDE SEQUENCE [LARGE SCALE GENOMIC DNA]</scope>
    <source>
        <strain evidence="2 3">NCTC12475</strain>
    </source>
</reference>
<dbReference type="STRING" id="32024.GCA_000788295_01514"/>
<dbReference type="EC" id="4.1.2.25" evidence="2"/>
<dbReference type="GO" id="GO:0004150">
    <property type="term" value="F:dihydroneopterin aldolase activity"/>
    <property type="evidence" value="ECO:0007669"/>
    <property type="project" value="UniProtKB-EC"/>
</dbReference>
<feature type="domain" description="Dihydroneopterin aldolase/epimerase" evidence="1">
    <location>
        <begin position="3"/>
        <end position="102"/>
    </location>
</feature>
<dbReference type="SMART" id="SM00905">
    <property type="entry name" value="FolB"/>
    <property type="match status" value="1"/>
</dbReference>
<dbReference type="Proteomes" id="UP000254920">
    <property type="component" value="Unassembled WGS sequence"/>
</dbReference>
<dbReference type="AlphaFoldDB" id="A0A381DKL0"/>
<dbReference type="GO" id="GO:0006760">
    <property type="term" value="P:folic acid-containing compound metabolic process"/>
    <property type="evidence" value="ECO:0007669"/>
    <property type="project" value="InterPro"/>
</dbReference>
<evidence type="ECO:0000313" key="3">
    <source>
        <dbReference type="Proteomes" id="UP000254920"/>
    </source>
</evidence>
<keyword evidence="3" id="KW-1185">Reference proteome</keyword>